<dbReference type="Proteomes" id="UP000326509">
    <property type="component" value="Unassembled WGS sequence"/>
</dbReference>
<keyword evidence="1" id="KW-0808">Transferase</keyword>
<dbReference type="GO" id="GO:0032259">
    <property type="term" value="P:methylation"/>
    <property type="evidence" value="ECO:0007669"/>
    <property type="project" value="UniProtKB-KW"/>
</dbReference>
<dbReference type="GO" id="GO:0008168">
    <property type="term" value="F:methyltransferase activity"/>
    <property type="evidence" value="ECO:0007669"/>
    <property type="project" value="UniProtKB-KW"/>
</dbReference>
<dbReference type="SUPFAM" id="SSF53335">
    <property type="entry name" value="S-adenosyl-L-methionine-dependent methyltransferases"/>
    <property type="match status" value="1"/>
</dbReference>
<proteinExistence type="predicted"/>
<dbReference type="EMBL" id="BKCG01000002">
    <property type="protein sequence ID" value="GER58912.1"/>
    <property type="molecule type" value="Genomic_DNA"/>
</dbReference>
<organism evidence="1 2">
    <name type="scientific">Patiriisocius marinus</name>
    <dbReference type="NCBI Taxonomy" id="1397112"/>
    <lineage>
        <taxon>Bacteria</taxon>
        <taxon>Pseudomonadati</taxon>
        <taxon>Bacteroidota</taxon>
        <taxon>Flavobacteriia</taxon>
        <taxon>Flavobacteriales</taxon>
        <taxon>Flavobacteriaceae</taxon>
        <taxon>Patiriisocius</taxon>
    </lineage>
</organism>
<reference evidence="1 2" key="1">
    <citation type="submission" date="2019-08" db="EMBL/GenBank/DDBJ databases">
        <title>Draft genome sequence of Ulvibacter marinus type strain NBRC 109484.</title>
        <authorList>
            <person name="Kawano K."/>
            <person name="Ushijima N."/>
            <person name="Kihara M."/>
            <person name="Itoh H."/>
        </authorList>
    </citation>
    <scope>NUCLEOTIDE SEQUENCE [LARGE SCALE GENOMIC DNA]</scope>
    <source>
        <strain evidence="1 2">NBRC 109484</strain>
    </source>
</reference>
<accession>A0A5J4IX11</accession>
<dbReference type="PANTHER" id="PTHR43861:SF6">
    <property type="entry name" value="METHYLTRANSFERASE TYPE 11"/>
    <property type="match status" value="1"/>
</dbReference>
<dbReference type="Gene3D" id="3.40.50.150">
    <property type="entry name" value="Vaccinia Virus protein VP39"/>
    <property type="match status" value="1"/>
</dbReference>
<evidence type="ECO:0000313" key="1">
    <source>
        <dbReference type="EMBL" id="GER58912.1"/>
    </source>
</evidence>
<keyword evidence="2" id="KW-1185">Reference proteome</keyword>
<dbReference type="InterPro" id="IPR029063">
    <property type="entry name" value="SAM-dependent_MTases_sf"/>
</dbReference>
<protein>
    <submittedName>
        <fullName evidence="1">Putative methyltransferase</fullName>
    </submittedName>
</protein>
<dbReference type="CDD" id="cd02440">
    <property type="entry name" value="AdoMet_MTases"/>
    <property type="match status" value="1"/>
</dbReference>
<dbReference type="PANTHER" id="PTHR43861">
    <property type="entry name" value="TRANS-ACONITATE 2-METHYLTRANSFERASE-RELATED"/>
    <property type="match status" value="1"/>
</dbReference>
<name>A0A5J4IX11_9FLAO</name>
<dbReference type="Pfam" id="PF13489">
    <property type="entry name" value="Methyltransf_23"/>
    <property type="match status" value="1"/>
</dbReference>
<dbReference type="AlphaFoldDB" id="A0A5J4IX11"/>
<gene>
    <name evidence="1" type="ORF">ULMA_10200</name>
</gene>
<evidence type="ECO:0000313" key="2">
    <source>
        <dbReference type="Proteomes" id="UP000326509"/>
    </source>
</evidence>
<keyword evidence="1" id="KW-0489">Methyltransferase</keyword>
<comment type="caution">
    <text evidence="1">The sequence shown here is derived from an EMBL/GenBank/DDBJ whole genome shotgun (WGS) entry which is preliminary data.</text>
</comment>
<sequence length="296" mass="34946">MYGTREKFLYFQCTTCKCLQINEVPDNLHDHYPTAYYSLDEFKDKRFEGTFGNIKKSLYKASALNKGILKHFYKVTEFQFLKHLNINTTSKILDVGCGNGRNFLHPLAEVGFTNLLGCDPYLSKGLSYDNGLKILKKEVFDISTKWDLITYHHVFEHLENPLEHLHKIYDLLEEDGVCVLRIPTVSSYAWEHYKENWVQLDAPRHLFLHSTESLKILSEKSNFTIDKILYDSTNFQFIGSENYIKDIPLNQKKDKRFFKKLKRKYQKATYNIKAKNLNKNNLGDQAIYILRKRRFK</sequence>